<reference evidence="2" key="2">
    <citation type="submission" date="2025-08" db="UniProtKB">
        <authorList>
            <consortium name="Ensembl"/>
        </authorList>
    </citation>
    <scope>IDENTIFICATION</scope>
</reference>
<sequence>MAAPRLGGPRRGGAQHELLEEAARLKRGPAPRGEPEAVGRRVVAGDGGSCSGCWCWRRLFRSPRRKKLRQAHARSGKAAPERGLWGPSSLQRLLQRLATWRRRYLRCKERPDRLEEIPLLVLDRAQGAHEAAARPQSSAPGRPEQAAPARQPRRRAATRSRPPFAPPVHAQHCFFFLVNKSNK</sequence>
<evidence type="ECO:0000313" key="2">
    <source>
        <dbReference type="Ensembl" id="ENSPANP00000049903.1"/>
    </source>
</evidence>
<evidence type="ECO:0000256" key="1">
    <source>
        <dbReference type="SAM" id="MobiDB-lite"/>
    </source>
</evidence>
<evidence type="ECO:0000313" key="3">
    <source>
        <dbReference type="Proteomes" id="UP000028761"/>
    </source>
</evidence>
<keyword evidence="3" id="KW-1185">Reference proteome</keyword>
<dbReference type="OMA" id="CWCWRRL"/>
<protein>
    <submittedName>
        <fullName evidence="2">Chromosome 1 open reading frame 202</fullName>
    </submittedName>
</protein>
<feature type="region of interest" description="Disordered" evidence="1">
    <location>
        <begin position="128"/>
        <end position="167"/>
    </location>
</feature>
<dbReference type="Ensembl" id="ENSPANT00000053205.2">
    <property type="protein sequence ID" value="ENSPANP00000049903.1"/>
    <property type="gene ID" value="ENSPANG00000032745.2"/>
</dbReference>
<dbReference type="Proteomes" id="UP000028761">
    <property type="component" value="Chromosome 1"/>
</dbReference>
<feature type="compositionally biased region" description="Low complexity" evidence="1">
    <location>
        <begin position="139"/>
        <end position="150"/>
    </location>
</feature>
<gene>
    <name evidence="2" type="primary">C1orf202</name>
</gene>
<organism evidence="2 3">
    <name type="scientific">Papio anubis</name>
    <name type="common">Olive baboon</name>
    <dbReference type="NCBI Taxonomy" id="9555"/>
    <lineage>
        <taxon>Eukaryota</taxon>
        <taxon>Metazoa</taxon>
        <taxon>Chordata</taxon>
        <taxon>Craniata</taxon>
        <taxon>Vertebrata</taxon>
        <taxon>Euteleostomi</taxon>
        <taxon>Mammalia</taxon>
        <taxon>Eutheria</taxon>
        <taxon>Euarchontoglires</taxon>
        <taxon>Primates</taxon>
        <taxon>Haplorrhini</taxon>
        <taxon>Catarrhini</taxon>
        <taxon>Cercopithecidae</taxon>
        <taxon>Cercopithecinae</taxon>
        <taxon>Papio</taxon>
    </lineage>
</organism>
<reference evidence="2 3" key="1">
    <citation type="submission" date="2012-03" db="EMBL/GenBank/DDBJ databases">
        <title>Whole Genome Assembly of Papio anubis.</title>
        <authorList>
            <person name="Liu Y.L."/>
            <person name="Abraham K.A."/>
            <person name="Akbar H.A."/>
            <person name="Ali S.A."/>
            <person name="Anosike U.A."/>
            <person name="Aqrawi P.A."/>
            <person name="Arias F.A."/>
            <person name="Attaway T.A."/>
            <person name="Awwad R.A."/>
            <person name="Babu C.B."/>
            <person name="Bandaranaike D.B."/>
            <person name="Battles P.B."/>
            <person name="Bell A.B."/>
            <person name="Beltran B.B."/>
            <person name="Berhane-Mersha D.B."/>
            <person name="Bess C.B."/>
            <person name="Bickham C.B."/>
            <person name="Bolden T.B."/>
            <person name="Carter K.C."/>
            <person name="Chau D.C."/>
            <person name="Chavez A.C."/>
            <person name="Clerc-Blankenburg K.C."/>
            <person name="Coyle M.C."/>
            <person name="Dao M.D."/>
            <person name="Davila M.L.D."/>
            <person name="Davy-Carroll L.D."/>
            <person name="Denson S.D."/>
            <person name="Dinh H.D."/>
            <person name="Fernandez S.F."/>
            <person name="Fernando P.F."/>
            <person name="Forbes L.F."/>
            <person name="Francis C.F."/>
            <person name="Francisco L.F."/>
            <person name="Fu Q.F."/>
            <person name="Garcia-Iii R.G."/>
            <person name="Garrett T.G."/>
            <person name="Gross S.G."/>
            <person name="Gubbala S.G."/>
            <person name="Hirani K.H."/>
            <person name="Hogues M.H."/>
            <person name="Hollins B.H."/>
            <person name="Jackson L.J."/>
            <person name="Javaid M.J."/>
            <person name="Jhangiani S.J."/>
            <person name="Johnson A.J."/>
            <person name="Johnson B.J."/>
            <person name="Jones J.J."/>
            <person name="Joshi V.J."/>
            <person name="Kalu J.K."/>
            <person name="Khan N.K."/>
            <person name="Korchina V.K."/>
            <person name="Kovar C.K."/>
            <person name="Lago L.L."/>
            <person name="Lara F.L."/>
            <person name="Le T.-K.L."/>
            <person name="Lee S.L."/>
            <person name="Legall-Iii F.L."/>
            <person name="Lemon S.L."/>
            <person name="Liu J.L."/>
            <person name="Liu Y.-S.L."/>
            <person name="Liyanage D.L."/>
            <person name="Lopez J.L."/>
            <person name="Lorensuhewa L.L."/>
            <person name="Mata R.M."/>
            <person name="Mathew T.M."/>
            <person name="Mercado C.M."/>
            <person name="Mercado I.M."/>
            <person name="Morales K.M."/>
            <person name="Morgan M.M."/>
            <person name="Munidasa M.M."/>
            <person name="Ngo D.N."/>
            <person name="Nguyen L.N."/>
            <person name="Nguyen T.N."/>
            <person name="Nguyen N.N."/>
            <person name="Obregon M.O."/>
            <person name="Okwuonu G.O."/>
            <person name="Ongeri F.O."/>
            <person name="Onwere C.O."/>
            <person name="Osifeso I.O."/>
            <person name="Parra A.P."/>
            <person name="Patil S.P."/>
            <person name="Perez A.P."/>
            <person name="Perez Y.P."/>
            <person name="Pham C.P."/>
            <person name="Pu L.-L.P."/>
            <person name="Puazo M.P."/>
            <person name="Quiroz J.Q."/>
            <person name="Rouhana J.R."/>
            <person name="Ruiz M.R."/>
            <person name="Ruiz S.-J.R."/>
            <person name="Saada N.S."/>
            <person name="Santibanez J.S."/>
            <person name="Scheel M.S."/>
            <person name="Schneider B.S."/>
            <person name="Simmons D.S."/>
            <person name="Sisson I.S."/>
            <person name="Tang L.-Y.T."/>
            <person name="Thornton R.T."/>
            <person name="Tisius J.T."/>
            <person name="Toledanes G.T."/>
            <person name="Trejos Z.T."/>
            <person name="Usmani K.U."/>
            <person name="Varghese R.V."/>
            <person name="Vattathil S.V."/>
            <person name="Vee V.V."/>
            <person name="Walker D.W."/>
            <person name="Weissenberger G.W."/>
            <person name="White C.W."/>
            <person name="Williams A.W."/>
            <person name="Woodworth J.W."/>
            <person name="Wright R.W."/>
            <person name="Zhu Y.Z."/>
            <person name="Han Y.H."/>
            <person name="Newsham I.N."/>
            <person name="Nazareth L.N."/>
            <person name="Worley K.W."/>
            <person name="Muzny D.M."/>
            <person name="Rogers J.R."/>
            <person name="Gibbs R.G."/>
        </authorList>
    </citation>
    <scope>NUCLEOTIDE SEQUENCE [LARGE SCALE GENOMIC DNA]</scope>
</reference>
<reference evidence="2" key="3">
    <citation type="submission" date="2025-09" db="UniProtKB">
        <authorList>
            <consortium name="Ensembl"/>
        </authorList>
    </citation>
    <scope>IDENTIFICATION</scope>
</reference>
<accession>A0A8I5NA02</accession>
<name>A0A8I5NA02_PAPAN</name>
<dbReference type="AlphaFoldDB" id="A0A8I5NA02"/>
<proteinExistence type="predicted"/>
<dbReference type="GeneTree" id="ENSGT00910000147125"/>